<dbReference type="InterPro" id="IPR018376">
    <property type="entry name" value="Enoyl-CoA_hyd/isom_CS"/>
</dbReference>
<gene>
    <name evidence="3" type="ORF">NMP03_04665</name>
</gene>
<reference evidence="3" key="1">
    <citation type="submission" date="2022-07" db="EMBL/GenBank/DDBJ databases">
        <title>Sphingomonas sp. nov., a novel bacterium isolated from the north slope of the Mount Everest.</title>
        <authorList>
            <person name="Cui X."/>
            <person name="Liu Y."/>
        </authorList>
    </citation>
    <scope>NUCLEOTIDE SEQUENCE</scope>
    <source>
        <strain evidence="3">S5-59</strain>
    </source>
</reference>
<keyword evidence="4" id="KW-1185">Reference proteome</keyword>
<evidence type="ECO:0000313" key="4">
    <source>
        <dbReference type="Proteomes" id="UP001058533"/>
    </source>
</evidence>
<dbReference type="Pfam" id="PF00378">
    <property type="entry name" value="ECH_1"/>
    <property type="match status" value="1"/>
</dbReference>
<sequence length="243" mass="25211">MIELSTTNHIATLTLNRPAARNALRIADWDALAAAIRDLPLTVRALVLHGGASFCAGADLRELETLRDDSAMRPRFRIAMATAIEALAACPVPVIAGIAGGCYGAGVALAIAADIRIAAPDAAFATTPARLGIGYPATDVARLASRMGQGHTARLLFSAQPITAHEALRIGLVEQLADDPVAAAQALAATIADNAPAAVRLLKRVLRHPDEAGHDAAFEARFGTAAFTEGLAAFAGKRKPDFP</sequence>
<name>A0ABY5LCL1_9SPHN</name>
<accession>A0ABY5LCL1</accession>
<comment type="similarity">
    <text evidence="1 2">Belongs to the enoyl-CoA hydratase/isomerase family.</text>
</comment>
<protein>
    <submittedName>
        <fullName evidence="3">Enoyl-CoA hydratase/isomerase family protein</fullName>
    </submittedName>
</protein>
<dbReference type="InterPro" id="IPR001753">
    <property type="entry name" value="Enoyl-CoA_hydra/iso"/>
</dbReference>
<proteinExistence type="inferred from homology"/>
<dbReference type="Proteomes" id="UP001058533">
    <property type="component" value="Chromosome"/>
</dbReference>
<evidence type="ECO:0000256" key="1">
    <source>
        <dbReference type="ARBA" id="ARBA00005254"/>
    </source>
</evidence>
<dbReference type="CDD" id="cd06558">
    <property type="entry name" value="crotonase-like"/>
    <property type="match status" value="1"/>
</dbReference>
<evidence type="ECO:0000313" key="3">
    <source>
        <dbReference type="EMBL" id="UUL83524.1"/>
    </source>
</evidence>
<dbReference type="InterPro" id="IPR029045">
    <property type="entry name" value="ClpP/crotonase-like_dom_sf"/>
</dbReference>
<dbReference type="PANTHER" id="PTHR11941:SF54">
    <property type="entry name" value="ENOYL-COA HYDRATASE, MITOCHONDRIAL"/>
    <property type="match status" value="1"/>
</dbReference>
<dbReference type="PANTHER" id="PTHR11941">
    <property type="entry name" value="ENOYL-COA HYDRATASE-RELATED"/>
    <property type="match status" value="1"/>
</dbReference>
<dbReference type="EMBL" id="CP101740">
    <property type="protein sequence ID" value="UUL83524.1"/>
    <property type="molecule type" value="Genomic_DNA"/>
</dbReference>
<dbReference type="PROSITE" id="PS00166">
    <property type="entry name" value="ENOYL_COA_HYDRATASE"/>
    <property type="match status" value="1"/>
</dbReference>
<evidence type="ECO:0000256" key="2">
    <source>
        <dbReference type="RuleBase" id="RU003707"/>
    </source>
</evidence>
<dbReference type="SUPFAM" id="SSF52096">
    <property type="entry name" value="ClpP/crotonase"/>
    <property type="match status" value="1"/>
</dbReference>
<organism evidence="3 4">
    <name type="scientific">Sphingomonas qomolangmaensis</name>
    <dbReference type="NCBI Taxonomy" id="2918765"/>
    <lineage>
        <taxon>Bacteria</taxon>
        <taxon>Pseudomonadati</taxon>
        <taxon>Pseudomonadota</taxon>
        <taxon>Alphaproteobacteria</taxon>
        <taxon>Sphingomonadales</taxon>
        <taxon>Sphingomonadaceae</taxon>
        <taxon>Sphingomonas</taxon>
    </lineage>
</organism>
<dbReference type="RefSeq" id="WP_256507363.1">
    <property type="nucleotide sequence ID" value="NZ_CP101740.1"/>
</dbReference>
<dbReference type="Gene3D" id="3.90.226.10">
    <property type="entry name" value="2-enoyl-CoA Hydratase, Chain A, domain 1"/>
    <property type="match status" value="1"/>
</dbReference>